<dbReference type="GO" id="GO:0005886">
    <property type="term" value="C:plasma membrane"/>
    <property type="evidence" value="ECO:0007669"/>
    <property type="project" value="TreeGrafter"/>
</dbReference>
<feature type="transmembrane region" description="Helical" evidence="2">
    <location>
        <begin position="180"/>
        <end position="204"/>
    </location>
</feature>
<name>A0A6N9H9W8_9MICO</name>
<dbReference type="PANTHER" id="PTHR34980">
    <property type="entry name" value="INNER MEMBRANE PROTEIN-RELATED-RELATED"/>
    <property type="match status" value="1"/>
</dbReference>
<feature type="transmembrane region" description="Helical" evidence="2">
    <location>
        <begin position="216"/>
        <end position="237"/>
    </location>
</feature>
<sequence>MSYPNDPYGSGQGGYGQGGYGQQPAAPGYGSQPAAPGYGAPQQGYGTGQQGYGSQPAQQPSGGQQGYAQPAGGGFGYGGAPTGTTNPDDMSLPYYGAPFMVAVKRFFKGYVKFNGRASRSEYWWAYLFVMIVTLIASIPFYIGYFMVIGSTLRSASSYSSDYSSGYGTTMTSSGPSGGSVAVLVIGSILLFVVSLALILPQFAVGWRRMHDANMSGAMYLLNFIPFVGFIIGIVLAVKEPDPAGQRFDEGNDPNAVAPAAY</sequence>
<evidence type="ECO:0000256" key="1">
    <source>
        <dbReference type="SAM" id="MobiDB-lite"/>
    </source>
</evidence>
<keyword evidence="2" id="KW-0812">Transmembrane</keyword>
<dbReference type="Proteomes" id="UP000469215">
    <property type="component" value="Unassembled WGS sequence"/>
</dbReference>
<keyword evidence="2" id="KW-1133">Transmembrane helix</keyword>
<comment type="caution">
    <text evidence="3">The sequence shown here is derived from an EMBL/GenBank/DDBJ whole genome shotgun (WGS) entry which is preliminary data.</text>
</comment>
<dbReference type="RefSeq" id="WP_160953742.1">
    <property type="nucleotide sequence ID" value="NZ_WWEQ01000046.1"/>
</dbReference>
<feature type="compositionally biased region" description="Low complexity" evidence="1">
    <location>
        <begin position="52"/>
        <end position="68"/>
    </location>
</feature>
<keyword evidence="4" id="KW-1185">Reference proteome</keyword>
<feature type="region of interest" description="Disordered" evidence="1">
    <location>
        <begin position="1"/>
        <end position="68"/>
    </location>
</feature>
<gene>
    <name evidence="3" type="ORF">GSY69_10195</name>
</gene>
<dbReference type="AlphaFoldDB" id="A0A6N9H9W8"/>
<keyword evidence="2" id="KW-0472">Membrane</keyword>
<evidence type="ECO:0000313" key="3">
    <source>
        <dbReference type="EMBL" id="MYM20324.1"/>
    </source>
</evidence>
<dbReference type="InterPro" id="IPR008523">
    <property type="entry name" value="DUF805"/>
</dbReference>
<feature type="compositionally biased region" description="Gly residues" evidence="1">
    <location>
        <begin position="10"/>
        <end position="21"/>
    </location>
</feature>
<feature type="compositionally biased region" description="Low complexity" evidence="1">
    <location>
        <begin position="22"/>
        <end position="44"/>
    </location>
</feature>
<organism evidence="3 4">
    <name type="scientific">Brevibacterium rongguiense</name>
    <dbReference type="NCBI Taxonomy" id="2695267"/>
    <lineage>
        <taxon>Bacteria</taxon>
        <taxon>Bacillati</taxon>
        <taxon>Actinomycetota</taxon>
        <taxon>Actinomycetes</taxon>
        <taxon>Micrococcales</taxon>
        <taxon>Brevibacteriaceae</taxon>
        <taxon>Brevibacterium</taxon>
    </lineage>
</organism>
<dbReference type="Pfam" id="PF05656">
    <property type="entry name" value="DUF805"/>
    <property type="match status" value="1"/>
</dbReference>
<reference evidence="3 4" key="1">
    <citation type="submission" date="2020-01" db="EMBL/GenBank/DDBJ databases">
        <authorList>
            <person name="Deng T."/>
        </authorList>
    </citation>
    <scope>NUCLEOTIDE SEQUENCE [LARGE SCALE GENOMIC DNA]</scope>
    <source>
        <strain evidence="3 4">5221</strain>
    </source>
</reference>
<proteinExistence type="predicted"/>
<accession>A0A6N9H9W8</accession>
<evidence type="ECO:0000313" key="4">
    <source>
        <dbReference type="Proteomes" id="UP000469215"/>
    </source>
</evidence>
<protein>
    <submittedName>
        <fullName evidence="3">DUF805 domain-containing protein</fullName>
    </submittedName>
</protein>
<feature type="transmembrane region" description="Helical" evidence="2">
    <location>
        <begin position="122"/>
        <end position="147"/>
    </location>
</feature>
<dbReference type="EMBL" id="WWEQ01000046">
    <property type="protein sequence ID" value="MYM20324.1"/>
    <property type="molecule type" value="Genomic_DNA"/>
</dbReference>
<dbReference type="PANTHER" id="PTHR34980:SF2">
    <property type="entry name" value="INNER MEMBRANE PROTEIN YHAH-RELATED"/>
    <property type="match status" value="1"/>
</dbReference>
<evidence type="ECO:0000256" key="2">
    <source>
        <dbReference type="SAM" id="Phobius"/>
    </source>
</evidence>